<dbReference type="OrthoDB" id="7864216at2"/>
<organism evidence="1 2">
    <name type="scientific">Cribrihabitans marinus</name>
    <dbReference type="NCBI Taxonomy" id="1227549"/>
    <lineage>
        <taxon>Bacteria</taxon>
        <taxon>Pseudomonadati</taxon>
        <taxon>Pseudomonadota</taxon>
        <taxon>Alphaproteobacteria</taxon>
        <taxon>Rhodobacterales</taxon>
        <taxon>Paracoccaceae</taxon>
        <taxon>Cribrihabitans</taxon>
    </lineage>
</organism>
<accession>A0A1H6R9E1</accession>
<dbReference type="AlphaFoldDB" id="A0A1H6R9E1"/>
<proteinExistence type="predicted"/>
<dbReference type="STRING" id="1227549.SAMN05444007_101316"/>
<evidence type="ECO:0000313" key="1">
    <source>
        <dbReference type="EMBL" id="SEI47802.1"/>
    </source>
</evidence>
<dbReference type="RefSeq" id="WP_092361857.1">
    <property type="nucleotide sequence ID" value="NZ_BMGV01000001.1"/>
</dbReference>
<protein>
    <submittedName>
        <fullName evidence="1">Uncharacterized protein</fullName>
    </submittedName>
</protein>
<dbReference type="EMBL" id="FNYD01000001">
    <property type="protein sequence ID" value="SEI47802.1"/>
    <property type="molecule type" value="Genomic_DNA"/>
</dbReference>
<keyword evidence="2" id="KW-1185">Reference proteome</keyword>
<reference evidence="1 2" key="1">
    <citation type="submission" date="2016-10" db="EMBL/GenBank/DDBJ databases">
        <authorList>
            <person name="de Groot N.N."/>
        </authorList>
    </citation>
    <scope>NUCLEOTIDE SEQUENCE [LARGE SCALE GENOMIC DNA]</scope>
    <source>
        <strain evidence="1 2">DSM 29340</strain>
    </source>
</reference>
<gene>
    <name evidence="1" type="ORF">SAMN05444007_101316</name>
</gene>
<dbReference type="Proteomes" id="UP000199379">
    <property type="component" value="Unassembled WGS sequence"/>
</dbReference>
<evidence type="ECO:0000313" key="2">
    <source>
        <dbReference type="Proteomes" id="UP000199379"/>
    </source>
</evidence>
<sequence>MTDLDDRLHAAHAAQDRSALVRLYTEAADRAETRQAMAFYLTHAYVHALEAGLPTAGHLRRRLAVLGCETP</sequence>
<name>A0A1H6R9E1_9RHOB</name>